<evidence type="ECO:0008006" key="3">
    <source>
        <dbReference type="Google" id="ProtNLM"/>
    </source>
</evidence>
<proteinExistence type="predicted"/>
<organism evidence="1 2">
    <name type="scientific">Gordonia desulfuricans</name>
    <dbReference type="NCBI Taxonomy" id="89051"/>
    <lineage>
        <taxon>Bacteria</taxon>
        <taxon>Bacillati</taxon>
        <taxon>Actinomycetota</taxon>
        <taxon>Actinomycetes</taxon>
        <taxon>Mycobacteriales</taxon>
        <taxon>Gordoniaceae</taxon>
        <taxon>Gordonia</taxon>
    </lineage>
</organism>
<comment type="caution">
    <text evidence="1">The sequence shown here is derived from an EMBL/GenBank/DDBJ whole genome shotgun (WGS) entry which is preliminary data.</text>
</comment>
<accession>A0A7K3LS30</accession>
<dbReference type="SUPFAM" id="SSF48498">
    <property type="entry name" value="Tetracyclin repressor-like, C-terminal domain"/>
    <property type="match status" value="1"/>
</dbReference>
<sequence>MTAVNNNAIAEWKAGLTTYWRDAITAGELPETDLDIGVGSLMTMMVGLQVTAVLGAGESTDRVQIALLDSILGVTSEPSLR</sequence>
<evidence type="ECO:0000313" key="2">
    <source>
        <dbReference type="Proteomes" id="UP000466307"/>
    </source>
</evidence>
<dbReference type="EMBL" id="JAADZU010000055">
    <property type="protein sequence ID" value="NDK91058.1"/>
    <property type="molecule type" value="Genomic_DNA"/>
</dbReference>
<dbReference type="RefSeq" id="WP_059038043.1">
    <property type="nucleotide sequence ID" value="NZ_JAADZU010000055.1"/>
</dbReference>
<evidence type="ECO:0000313" key="1">
    <source>
        <dbReference type="EMBL" id="NDK91058.1"/>
    </source>
</evidence>
<name>A0A7K3LS30_9ACTN</name>
<gene>
    <name evidence="1" type="ORF">GYA93_15925</name>
</gene>
<protein>
    <recommendedName>
        <fullName evidence="3">TetR/AcrR family transcriptional regulator</fullName>
    </recommendedName>
</protein>
<dbReference type="Proteomes" id="UP000466307">
    <property type="component" value="Unassembled WGS sequence"/>
</dbReference>
<dbReference type="InterPro" id="IPR036271">
    <property type="entry name" value="Tet_transcr_reg_TetR-rel_C_sf"/>
</dbReference>
<dbReference type="Gene3D" id="1.10.357.10">
    <property type="entry name" value="Tetracycline Repressor, domain 2"/>
    <property type="match status" value="1"/>
</dbReference>
<reference evidence="1 2" key="1">
    <citation type="submission" date="2020-01" db="EMBL/GenBank/DDBJ databases">
        <title>Investigation of new actinobacteria for the biodesulphurisation of diesel fuel.</title>
        <authorList>
            <person name="Athi Narayanan S.M."/>
        </authorList>
    </citation>
    <scope>NUCLEOTIDE SEQUENCE [LARGE SCALE GENOMIC DNA]</scope>
    <source>
        <strain evidence="1 2">213E</strain>
    </source>
</reference>
<keyword evidence="2" id="KW-1185">Reference proteome</keyword>
<dbReference type="AlphaFoldDB" id="A0A7K3LS30"/>